<proteinExistence type="predicted"/>
<keyword evidence="3" id="KW-1185">Reference proteome</keyword>
<sequence>MHCYVKKAFNHWKWGNEKQKIHFAFLSFVTEQEIEEVEGINTILNLLLLFLQFVNVDDMHTEQADQEIENFATAIF</sequence>
<dbReference type="EMBL" id="JYDV01000136">
    <property type="protein sequence ID" value="KRZ29766.1"/>
    <property type="molecule type" value="Genomic_DNA"/>
</dbReference>
<name>A0A0V1J468_TRIPS</name>
<dbReference type="Proteomes" id="UP000054826">
    <property type="component" value="Unassembled WGS sequence"/>
</dbReference>
<evidence type="ECO:0000313" key="2">
    <source>
        <dbReference type="EMBL" id="KRZ29766.1"/>
    </source>
</evidence>
<accession>A0A0V1J468</accession>
<dbReference type="Proteomes" id="UP000054805">
    <property type="component" value="Unassembled WGS sequence"/>
</dbReference>
<dbReference type="AlphaFoldDB" id="A0A0V1J468"/>
<evidence type="ECO:0000313" key="3">
    <source>
        <dbReference type="Proteomes" id="UP000054805"/>
    </source>
</evidence>
<evidence type="ECO:0000313" key="4">
    <source>
        <dbReference type="Proteomes" id="UP000054826"/>
    </source>
</evidence>
<dbReference type="EMBL" id="JYDS01000152">
    <property type="protein sequence ID" value="KRZ23174.1"/>
    <property type="molecule type" value="Genomic_DNA"/>
</dbReference>
<organism evidence="2 4">
    <name type="scientific">Trichinella pseudospiralis</name>
    <name type="common">Parasitic roundworm</name>
    <dbReference type="NCBI Taxonomy" id="6337"/>
    <lineage>
        <taxon>Eukaryota</taxon>
        <taxon>Metazoa</taxon>
        <taxon>Ecdysozoa</taxon>
        <taxon>Nematoda</taxon>
        <taxon>Enoplea</taxon>
        <taxon>Dorylaimia</taxon>
        <taxon>Trichinellida</taxon>
        <taxon>Trichinellidae</taxon>
        <taxon>Trichinella</taxon>
    </lineage>
</organism>
<reference evidence="3 4" key="1">
    <citation type="submission" date="2015-01" db="EMBL/GenBank/DDBJ databases">
        <title>Evolution of Trichinella species and genotypes.</title>
        <authorList>
            <person name="Korhonen P.K."/>
            <person name="Edoardo P."/>
            <person name="Giuseppe L.R."/>
            <person name="Gasser R.B."/>
        </authorList>
    </citation>
    <scope>NUCLEOTIDE SEQUENCE [LARGE SCALE GENOMIC DNA]</scope>
    <source>
        <strain evidence="2">ISS176</strain>
        <strain evidence="1">ISS588</strain>
    </source>
</reference>
<comment type="caution">
    <text evidence="2">The sequence shown here is derived from an EMBL/GenBank/DDBJ whole genome shotgun (WGS) entry which is preliminary data.</text>
</comment>
<gene>
    <name evidence="1" type="ORF">T4B_9515</name>
    <name evidence="2" type="ORF">T4C_4212</name>
</gene>
<evidence type="ECO:0000313" key="1">
    <source>
        <dbReference type="EMBL" id="KRZ23174.1"/>
    </source>
</evidence>
<protein>
    <submittedName>
        <fullName evidence="2">Uncharacterized protein</fullName>
    </submittedName>
</protein>